<accession>A0A3B0TU32</accession>
<dbReference type="HAMAP" id="MF_00197">
    <property type="entry name" value="DAP_epimerase"/>
    <property type="match status" value="1"/>
</dbReference>
<dbReference type="NCBIfam" id="TIGR00652">
    <property type="entry name" value="DapF"/>
    <property type="match status" value="1"/>
</dbReference>
<dbReference type="GO" id="GO:0009089">
    <property type="term" value="P:lysine biosynthetic process via diaminopimelate"/>
    <property type="evidence" value="ECO:0007669"/>
    <property type="project" value="InterPro"/>
</dbReference>
<comment type="similarity">
    <text evidence="1">Belongs to the diaminopimelate epimerase family.</text>
</comment>
<dbReference type="SUPFAM" id="SSF54506">
    <property type="entry name" value="Diaminopimelate epimerase-like"/>
    <property type="match status" value="2"/>
</dbReference>
<reference evidence="3" key="1">
    <citation type="submission" date="2018-06" db="EMBL/GenBank/DDBJ databases">
        <authorList>
            <person name="Zhirakovskaya E."/>
        </authorList>
    </citation>
    <scope>NUCLEOTIDE SEQUENCE</scope>
</reference>
<dbReference type="PANTHER" id="PTHR31689">
    <property type="entry name" value="DIAMINOPIMELATE EPIMERASE, CHLOROPLASTIC"/>
    <property type="match status" value="1"/>
</dbReference>
<dbReference type="EMBL" id="UOEP01000080">
    <property type="protein sequence ID" value="VAW17942.1"/>
    <property type="molecule type" value="Genomic_DNA"/>
</dbReference>
<evidence type="ECO:0000313" key="3">
    <source>
        <dbReference type="EMBL" id="VAW17942.1"/>
    </source>
</evidence>
<dbReference type="AlphaFoldDB" id="A0A3B0TU32"/>
<dbReference type="GO" id="GO:0008837">
    <property type="term" value="F:diaminopimelate epimerase activity"/>
    <property type="evidence" value="ECO:0007669"/>
    <property type="project" value="UniProtKB-EC"/>
</dbReference>
<name>A0A3B0TU32_9ZZZZ</name>
<keyword evidence="2 3" id="KW-0413">Isomerase</keyword>
<sequence>MKDFFVKSHGLGNDYIVLNGSEIDFELTPERIKLICDVHFGIGSDGILLKVPGEEADFGLRILNPDGSEAEKSGNGLRIFSKFLYDYGYSAKKEFSISTLGGLVNATVTAEVNGKASQIKVDMGKAIFTSSKIPVDCKSEECRDEPLMAGGRQYLVNCVSVGNPHCVVIKDELDIGEIKQYGPFIENHPMFPNRINVQFARVISPNVVEAIIWERGAGYTLASGSSSCAVAATALKKGLTERDLTVKMPGGELKIKIDEEWFIQMTGGVQEIASGYLSPELVEQLKGIHG</sequence>
<dbReference type="EC" id="5.1.1.7" evidence="3"/>
<evidence type="ECO:0000256" key="1">
    <source>
        <dbReference type="ARBA" id="ARBA00010219"/>
    </source>
</evidence>
<dbReference type="InterPro" id="IPR001653">
    <property type="entry name" value="DAP_epimerase_DapF"/>
</dbReference>
<proteinExistence type="inferred from homology"/>
<dbReference type="Pfam" id="PF01678">
    <property type="entry name" value="DAP_epimerase"/>
    <property type="match status" value="2"/>
</dbReference>
<dbReference type="Gene3D" id="3.10.310.10">
    <property type="entry name" value="Diaminopimelate Epimerase, Chain A, domain 1"/>
    <property type="match status" value="2"/>
</dbReference>
<dbReference type="GO" id="GO:0005829">
    <property type="term" value="C:cytosol"/>
    <property type="evidence" value="ECO:0007669"/>
    <property type="project" value="TreeGrafter"/>
</dbReference>
<gene>
    <name evidence="3" type="ORF">MNBD_BACTEROID01-2097</name>
</gene>
<dbReference type="PANTHER" id="PTHR31689:SF0">
    <property type="entry name" value="DIAMINOPIMELATE EPIMERASE"/>
    <property type="match status" value="1"/>
</dbReference>
<organism evidence="3">
    <name type="scientific">hydrothermal vent metagenome</name>
    <dbReference type="NCBI Taxonomy" id="652676"/>
    <lineage>
        <taxon>unclassified sequences</taxon>
        <taxon>metagenomes</taxon>
        <taxon>ecological metagenomes</taxon>
    </lineage>
</organism>
<evidence type="ECO:0000256" key="2">
    <source>
        <dbReference type="ARBA" id="ARBA00023235"/>
    </source>
</evidence>
<protein>
    <submittedName>
        <fullName evidence="3">Diaminopimelate epimerase</fullName>
        <ecNumber evidence="3">5.1.1.7</ecNumber>
    </submittedName>
</protein>